<dbReference type="EMBL" id="KE525003">
    <property type="protein sequence ID" value="KFB40146.1"/>
    <property type="molecule type" value="Genomic_DNA"/>
</dbReference>
<dbReference type="VEuPathDB" id="VectorBase:ASIC007682"/>
<evidence type="ECO:0000313" key="2">
    <source>
        <dbReference type="EnsemblMetazoa" id="ASIC007682-PA"/>
    </source>
</evidence>
<reference evidence="1 3" key="1">
    <citation type="journal article" date="2014" name="BMC Genomics">
        <title>Genome sequence of Anopheles sinensis provides insight into genetics basis of mosquito competence for malaria parasites.</title>
        <authorList>
            <person name="Zhou D."/>
            <person name="Zhang D."/>
            <person name="Ding G."/>
            <person name="Shi L."/>
            <person name="Hou Q."/>
            <person name="Ye Y."/>
            <person name="Xu Y."/>
            <person name="Zhou H."/>
            <person name="Xiong C."/>
            <person name="Li S."/>
            <person name="Yu J."/>
            <person name="Hong S."/>
            <person name="Yu X."/>
            <person name="Zou P."/>
            <person name="Chen C."/>
            <person name="Chang X."/>
            <person name="Wang W."/>
            <person name="Lv Y."/>
            <person name="Sun Y."/>
            <person name="Ma L."/>
            <person name="Shen B."/>
            <person name="Zhu C."/>
        </authorList>
    </citation>
    <scope>NUCLEOTIDE SEQUENCE [LARGE SCALE GENOMIC DNA]</scope>
</reference>
<accession>A0A084VQA2</accession>
<name>A0A084VQA2_ANOSI</name>
<sequence>MKISIKLQTVLRLVGLLRSRISRWGAPCGGDGPVLTLIRGTFRLMGFRCASAAQQTAEDHKKPSPSARWLSRCVRLSGLPGLPKNKRLDHLNLPVLVQARFGQSSD</sequence>
<dbReference type="Proteomes" id="UP000030765">
    <property type="component" value="Unassembled WGS sequence"/>
</dbReference>
<gene>
    <name evidence="1" type="ORF">ZHAS_00007682</name>
</gene>
<reference evidence="2" key="2">
    <citation type="submission" date="2020-05" db="UniProtKB">
        <authorList>
            <consortium name="EnsemblMetazoa"/>
        </authorList>
    </citation>
    <scope>IDENTIFICATION</scope>
</reference>
<dbReference type="AlphaFoldDB" id="A0A084VQA2"/>
<keyword evidence="3" id="KW-1185">Reference proteome</keyword>
<dbReference type="EMBL" id="ATLV01015157">
    <property type="status" value="NOT_ANNOTATED_CDS"/>
    <property type="molecule type" value="Genomic_DNA"/>
</dbReference>
<dbReference type="EnsemblMetazoa" id="ASIC007682-RA">
    <property type="protein sequence ID" value="ASIC007682-PA"/>
    <property type="gene ID" value="ASIC007682"/>
</dbReference>
<organism evidence="1">
    <name type="scientific">Anopheles sinensis</name>
    <name type="common">Mosquito</name>
    <dbReference type="NCBI Taxonomy" id="74873"/>
    <lineage>
        <taxon>Eukaryota</taxon>
        <taxon>Metazoa</taxon>
        <taxon>Ecdysozoa</taxon>
        <taxon>Arthropoda</taxon>
        <taxon>Hexapoda</taxon>
        <taxon>Insecta</taxon>
        <taxon>Pterygota</taxon>
        <taxon>Neoptera</taxon>
        <taxon>Endopterygota</taxon>
        <taxon>Diptera</taxon>
        <taxon>Nematocera</taxon>
        <taxon>Culicoidea</taxon>
        <taxon>Culicidae</taxon>
        <taxon>Anophelinae</taxon>
        <taxon>Anopheles</taxon>
    </lineage>
</organism>
<evidence type="ECO:0000313" key="1">
    <source>
        <dbReference type="EMBL" id="KFB40146.1"/>
    </source>
</evidence>
<evidence type="ECO:0000313" key="3">
    <source>
        <dbReference type="Proteomes" id="UP000030765"/>
    </source>
</evidence>
<protein>
    <submittedName>
        <fullName evidence="1 2">NMD3 family protein</fullName>
    </submittedName>
</protein>
<proteinExistence type="predicted"/>